<feature type="coiled-coil region" evidence="4">
    <location>
        <begin position="217"/>
        <end position="256"/>
    </location>
</feature>
<dbReference type="PROSITE" id="PS51720">
    <property type="entry name" value="G_AIG1"/>
    <property type="match status" value="1"/>
</dbReference>
<dbReference type="CDD" id="cd01852">
    <property type="entry name" value="AIG1"/>
    <property type="match status" value="1"/>
</dbReference>
<dbReference type="GO" id="GO:0005525">
    <property type="term" value="F:GTP binding"/>
    <property type="evidence" value="ECO:0007669"/>
    <property type="project" value="UniProtKB-KW"/>
</dbReference>
<evidence type="ECO:0000313" key="6">
    <source>
        <dbReference type="Ensembl" id="ENSMZEP00005035571.1"/>
    </source>
</evidence>
<evidence type="ECO:0000256" key="1">
    <source>
        <dbReference type="ARBA" id="ARBA00008535"/>
    </source>
</evidence>
<name>A0A3P9DN65_9CICH</name>
<organism evidence="6 7">
    <name type="scientific">Maylandia zebra</name>
    <name type="common">zebra mbuna</name>
    <dbReference type="NCBI Taxonomy" id="106582"/>
    <lineage>
        <taxon>Eukaryota</taxon>
        <taxon>Metazoa</taxon>
        <taxon>Chordata</taxon>
        <taxon>Craniata</taxon>
        <taxon>Vertebrata</taxon>
        <taxon>Euteleostomi</taxon>
        <taxon>Actinopterygii</taxon>
        <taxon>Neopterygii</taxon>
        <taxon>Teleostei</taxon>
        <taxon>Neoteleostei</taxon>
        <taxon>Acanthomorphata</taxon>
        <taxon>Ovalentaria</taxon>
        <taxon>Cichlomorphae</taxon>
        <taxon>Cichliformes</taxon>
        <taxon>Cichlidae</taxon>
        <taxon>African cichlids</taxon>
        <taxon>Pseudocrenilabrinae</taxon>
        <taxon>Haplochromini</taxon>
        <taxon>Maylandia</taxon>
        <taxon>Maylandia zebra complex</taxon>
    </lineage>
</organism>
<dbReference type="InterPro" id="IPR045058">
    <property type="entry name" value="GIMA/IAN/Toc"/>
</dbReference>
<dbReference type="Pfam" id="PF04548">
    <property type="entry name" value="AIG1"/>
    <property type="match status" value="1"/>
</dbReference>
<keyword evidence="2" id="KW-0547">Nucleotide-binding</keyword>
<keyword evidence="4" id="KW-0175">Coiled coil</keyword>
<dbReference type="GeneTree" id="ENSGT01140000282522"/>
<dbReference type="SUPFAM" id="SSF52540">
    <property type="entry name" value="P-loop containing nucleoside triphosphate hydrolases"/>
    <property type="match status" value="1"/>
</dbReference>
<dbReference type="STRING" id="106582.ENSMZEP00005035571"/>
<feature type="domain" description="AIG1-type G" evidence="5">
    <location>
        <begin position="9"/>
        <end position="202"/>
    </location>
</feature>
<keyword evidence="3" id="KW-0342">GTP-binding</keyword>
<protein>
    <recommendedName>
        <fullName evidence="5">AIG1-type G domain-containing protein</fullName>
    </recommendedName>
</protein>
<reference evidence="6" key="2">
    <citation type="submission" date="2025-09" db="UniProtKB">
        <authorList>
            <consortium name="Ensembl"/>
        </authorList>
    </citation>
    <scope>IDENTIFICATION</scope>
</reference>
<evidence type="ECO:0000256" key="4">
    <source>
        <dbReference type="SAM" id="Coils"/>
    </source>
</evidence>
<reference evidence="6" key="1">
    <citation type="submission" date="2025-08" db="UniProtKB">
        <authorList>
            <consortium name="Ensembl"/>
        </authorList>
    </citation>
    <scope>IDENTIFICATION</scope>
</reference>
<dbReference type="Gene3D" id="3.40.50.300">
    <property type="entry name" value="P-loop containing nucleotide triphosphate hydrolases"/>
    <property type="match status" value="1"/>
</dbReference>
<dbReference type="InterPro" id="IPR027417">
    <property type="entry name" value="P-loop_NTPase"/>
</dbReference>
<dbReference type="InterPro" id="IPR006703">
    <property type="entry name" value="G_AIG1"/>
</dbReference>
<sequence>MTVQAWDFSRGNMLVLLGKTGEGKSSSGNSILGRDAFREISSHSSVAAECSKQQERVFKKMVSVVDTSGLFDTFLPEDVVKREISKCINMSAPGPHAILLVIKVGRFTAEERDAVKKVEEIFGEGAWRYTIILFTHGHVVESDLDETLEEAGAELQEVLQKAGNRYHVFNNLKTNDRRQVLNLLEKVDKMVPYSNYTYLEVEEMLKRRESELREFFKKKLEEKIKAVESEYKKKLMEAQEEKQQVEERMRSELEELRRYYHMLESGVGQVVEQVLCSFTWINIWNSADSLQLHACIY</sequence>
<dbReference type="AlphaFoldDB" id="A0A3P9DN65"/>
<evidence type="ECO:0000313" key="7">
    <source>
        <dbReference type="Proteomes" id="UP000265160"/>
    </source>
</evidence>
<dbReference type="PANTHER" id="PTHR10903">
    <property type="entry name" value="GTPASE, IMAP FAMILY MEMBER-RELATED"/>
    <property type="match status" value="1"/>
</dbReference>
<dbReference type="Proteomes" id="UP000265160">
    <property type="component" value="Unplaced"/>
</dbReference>
<dbReference type="FunFam" id="3.40.50.300:FF:000366">
    <property type="entry name" value="GTPase, IMAP family member 2"/>
    <property type="match status" value="1"/>
</dbReference>
<dbReference type="Ensembl" id="ENSMZET00005036828.1">
    <property type="protein sequence ID" value="ENSMZEP00005035571.1"/>
    <property type="gene ID" value="ENSMZEG00005026577.1"/>
</dbReference>
<comment type="similarity">
    <text evidence="1">Belongs to the TRAFAC class TrmE-Era-EngA-EngB-Septin-like GTPase superfamily. AIG1/Toc34/Toc159-like paraseptin GTPase family. IAN subfamily.</text>
</comment>
<evidence type="ECO:0000256" key="2">
    <source>
        <dbReference type="ARBA" id="ARBA00022741"/>
    </source>
</evidence>
<keyword evidence="7" id="KW-1185">Reference proteome</keyword>
<evidence type="ECO:0000259" key="5">
    <source>
        <dbReference type="PROSITE" id="PS51720"/>
    </source>
</evidence>
<proteinExistence type="inferred from homology"/>
<accession>A0A3P9DN65</accession>
<dbReference type="PANTHER" id="PTHR10903:SF170">
    <property type="entry name" value="GTPASE IMAP FAMILY MEMBER 7"/>
    <property type="match status" value="1"/>
</dbReference>
<evidence type="ECO:0000256" key="3">
    <source>
        <dbReference type="ARBA" id="ARBA00023134"/>
    </source>
</evidence>